<feature type="region of interest" description="Disordered" evidence="1">
    <location>
        <begin position="1"/>
        <end position="176"/>
    </location>
</feature>
<organism evidence="2 3">
    <name type="scientific">Hibiscus syriacus</name>
    <name type="common">Rose of Sharon</name>
    <dbReference type="NCBI Taxonomy" id="106335"/>
    <lineage>
        <taxon>Eukaryota</taxon>
        <taxon>Viridiplantae</taxon>
        <taxon>Streptophyta</taxon>
        <taxon>Embryophyta</taxon>
        <taxon>Tracheophyta</taxon>
        <taxon>Spermatophyta</taxon>
        <taxon>Magnoliopsida</taxon>
        <taxon>eudicotyledons</taxon>
        <taxon>Gunneridae</taxon>
        <taxon>Pentapetalae</taxon>
        <taxon>rosids</taxon>
        <taxon>malvids</taxon>
        <taxon>Malvales</taxon>
        <taxon>Malvaceae</taxon>
        <taxon>Malvoideae</taxon>
        <taxon>Hibiscus</taxon>
    </lineage>
</organism>
<dbReference type="EMBL" id="VEPZ02000996">
    <property type="protein sequence ID" value="KAE8703977.1"/>
    <property type="molecule type" value="Genomic_DNA"/>
</dbReference>
<proteinExistence type="predicted"/>
<feature type="compositionally biased region" description="Low complexity" evidence="1">
    <location>
        <begin position="148"/>
        <end position="168"/>
    </location>
</feature>
<feature type="compositionally biased region" description="Low complexity" evidence="1">
    <location>
        <begin position="38"/>
        <end position="48"/>
    </location>
</feature>
<evidence type="ECO:0000313" key="2">
    <source>
        <dbReference type="EMBL" id="KAE8703977.1"/>
    </source>
</evidence>
<protein>
    <submittedName>
        <fullName evidence="2">Uncharacterized protein</fullName>
    </submittedName>
</protein>
<feature type="compositionally biased region" description="Low complexity" evidence="1">
    <location>
        <begin position="118"/>
        <end position="136"/>
    </location>
</feature>
<dbReference type="InterPro" id="IPR044798">
    <property type="entry name" value="EAF1A/B"/>
</dbReference>
<dbReference type="AlphaFoldDB" id="A0A6A3AKG2"/>
<sequence>MAAHSDNSSQVQVSTVPSGHTPSALHQSVLPASMGPNHQHSQLQSQSHNKQVSQSQPTVERTIQQNRQGNSYPSSKSQADQQPMSSASKMEVQNQCIIRGRDNSQVTYPPVGTNAGAQWPQQPQIQQSPTPPSSQQNYRQVHQDHHSSPTQQLLLQQSQQQSASPSSTGQLVSRAF</sequence>
<dbReference type="PANTHER" id="PTHR46774">
    <property type="entry name" value="CHROMATIN MODIFICATION-RELATED PROTEIN EAF1 A-RELATED"/>
    <property type="match status" value="1"/>
</dbReference>
<dbReference type="PANTHER" id="PTHR46774:SF3">
    <property type="entry name" value="CHROMATIN MODIFICATION-RELATED PROTEIN EAF1 A-RELATED"/>
    <property type="match status" value="1"/>
</dbReference>
<accession>A0A6A3AKG2</accession>
<evidence type="ECO:0000313" key="3">
    <source>
        <dbReference type="Proteomes" id="UP000436088"/>
    </source>
</evidence>
<reference evidence="2" key="1">
    <citation type="submission" date="2019-09" db="EMBL/GenBank/DDBJ databases">
        <title>Draft genome information of white flower Hibiscus syriacus.</title>
        <authorList>
            <person name="Kim Y.-M."/>
        </authorList>
    </citation>
    <scope>NUCLEOTIDE SEQUENCE [LARGE SCALE GENOMIC DNA]</scope>
    <source>
        <strain evidence="2">YM2019G1</strain>
    </source>
</reference>
<feature type="compositionally biased region" description="Polar residues" evidence="1">
    <location>
        <begin position="49"/>
        <end position="96"/>
    </location>
</feature>
<dbReference type="Proteomes" id="UP000436088">
    <property type="component" value="Unassembled WGS sequence"/>
</dbReference>
<name>A0A6A3AKG2_HIBSY</name>
<comment type="caution">
    <text evidence="2">The sequence shown here is derived from an EMBL/GenBank/DDBJ whole genome shotgun (WGS) entry which is preliminary data.</text>
</comment>
<feature type="compositionally biased region" description="Polar residues" evidence="1">
    <location>
        <begin position="1"/>
        <end position="26"/>
    </location>
</feature>
<keyword evidence="3" id="KW-1185">Reference proteome</keyword>
<gene>
    <name evidence="2" type="ORF">F3Y22_tig00110462pilonHSYRG00452</name>
</gene>
<evidence type="ECO:0000256" key="1">
    <source>
        <dbReference type="SAM" id="MobiDB-lite"/>
    </source>
</evidence>
<dbReference type="GO" id="GO:0035267">
    <property type="term" value="C:NuA4 histone acetyltransferase complex"/>
    <property type="evidence" value="ECO:0007669"/>
    <property type="project" value="InterPro"/>
</dbReference>